<organism evidence="1 2">
    <name type="scientific">Alicyclobacillus dauci</name>
    <dbReference type="NCBI Taxonomy" id="1475485"/>
    <lineage>
        <taxon>Bacteria</taxon>
        <taxon>Bacillati</taxon>
        <taxon>Bacillota</taxon>
        <taxon>Bacilli</taxon>
        <taxon>Bacillales</taxon>
        <taxon>Alicyclobacillaceae</taxon>
        <taxon>Alicyclobacillus</taxon>
    </lineage>
</organism>
<reference evidence="1" key="1">
    <citation type="submission" date="2022-08" db="EMBL/GenBank/DDBJ databases">
        <title>Alicyclobacillus dauci DSM2870, complete genome.</title>
        <authorList>
            <person name="Wang Q."/>
            <person name="Cai R."/>
            <person name="Wang Z."/>
        </authorList>
    </citation>
    <scope>NUCLEOTIDE SEQUENCE</scope>
    <source>
        <strain evidence="1">DSM 28700</strain>
    </source>
</reference>
<accession>A0ABY6Z4R9</accession>
<evidence type="ECO:0000313" key="2">
    <source>
        <dbReference type="Proteomes" id="UP001164803"/>
    </source>
</evidence>
<name>A0ABY6Z4R9_9BACL</name>
<proteinExistence type="predicted"/>
<dbReference type="Proteomes" id="UP001164803">
    <property type="component" value="Chromosome"/>
</dbReference>
<evidence type="ECO:0000313" key="1">
    <source>
        <dbReference type="EMBL" id="WAH37196.1"/>
    </source>
</evidence>
<dbReference type="EMBL" id="CP104064">
    <property type="protein sequence ID" value="WAH37196.1"/>
    <property type="molecule type" value="Genomic_DNA"/>
</dbReference>
<dbReference type="RefSeq" id="WP_268044647.1">
    <property type="nucleotide sequence ID" value="NZ_CP104064.1"/>
</dbReference>
<keyword evidence="2" id="KW-1185">Reference proteome</keyword>
<sequence>MDGSRVWDSFAAGPGRRRRVVISGIRELGGTVRGRLGGAVQRFRIEESWSVVGILQ</sequence>
<gene>
    <name evidence="1" type="ORF">NZD86_01195</name>
</gene>
<protein>
    <submittedName>
        <fullName evidence="1">Uncharacterized protein</fullName>
    </submittedName>
</protein>